<comment type="caution">
    <text evidence="1">The sequence shown here is derived from an EMBL/GenBank/DDBJ whole genome shotgun (WGS) entry which is preliminary data.</text>
</comment>
<evidence type="ECO:0000313" key="1">
    <source>
        <dbReference type="EMBL" id="KAK2944803.1"/>
    </source>
</evidence>
<evidence type="ECO:0000313" key="2">
    <source>
        <dbReference type="Proteomes" id="UP001281761"/>
    </source>
</evidence>
<organism evidence="1 2">
    <name type="scientific">Blattamonas nauphoetae</name>
    <dbReference type="NCBI Taxonomy" id="2049346"/>
    <lineage>
        <taxon>Eukaryota</taxon>
        <taxon>Metamonada</taxon>
        <taxon>Preaxostyla</taxon>
        <taxon>Oxymonadida</taxon>
        <taxon>Blattamonas</taxon>
    </lineage>
</organism>
<keyword evidence="2" id="KW-1185">Reference proteome</keyword>
<reference evidence="1 2" key="1">
    <citation type="journal article" date="2022" name="bioRxiv">
        <title>Genomics of Preaxostyla Flagellates Illuminates Evolutionary Transitions and the Path Towards Mitochondrial Loss.</title>
        <authorList>
            <person name="Novak L.V.F."/>
            <person name="Treitli S.C."/>
            <person name="Pyrih J."/>
            <person name="Halakuc P."/>
            <person name="Pipaliya S.V."/>
            <person name="Vacek V."/>
            <person name="Brzon O."/>
            <person name="Soukal P."/>
            <person name="Eme L."/>
            <person name="Dacks J.B."/>
            <person name="Karnkowska A."/>
            <person name="Elias M."/>
            <person name="Hampl V."/>
        </authorList>
    </citation>
    <scope>NUCLEOTIDE SEQUENCE [LARGE SCALE GENOMIC DNA]</scope>
    <source>
        <strain evidence="1">NAU3</strain>
        <tissue evidence="1">Gut</tissue>
    </source>
</reference>
<protein>
    <submittedName>
        <fullName evidence="1">Uncharacterized protein</fullName>
    </submittedName>
</protein>
<accession>A0ABQ9WZR5</accession>
<dbReference type="Proteomes" id="UP001281761">
    <property type="component" value="Unassembled WGS sequence"/>
</dbReference>
<gene>
    <name evidence="1" type="ORF">BLNAU_20276</name>
</gene>
<proteinExistence type="predicted"/>
<name>A0ABQ9WZR5_9EUKA</name>
<dbReference type="EMBL" id="JARBJD010000284">
    <property type="protein sequence ID" value="KAK2944803.1"/>
    <property type="molecule type" value="Genomic_DNA"/>
</dbReference>
<sequence>MRSRKTWSDRILSSSSDRLEGKELFQGCKYITLTLCDQSDQDRFFFKSCGGAPTLARQVIQGSESHQSMGHHSNQTCAPNVSRDIILGYSARKTRCSLQQCSSTLLRCPFAAGQSCREITNNQSTSERRTITRELVAPGDDQQGFTVKNQQGEVGFLFHNNSCLSTSLGCYSKRSSLVKRGNDNGYVDCNSWHFLRSTRPITVNSSSMEIVGTTAAVSMTMSEKIKKQMGVLLGGATVPRLGTSAT</sequence>